<dbReference type="EMBL" id="LAZR01015915">
    <property type="protein sequence ID" value="KKM06780.1"/>
    <property type="molecule type" value="Genomic_DNA"/>
</dbReference>
<gene>
    <name evidence="1" type="ORF">LCGC14_1740580</name>
</gene>
<reference evidence="1" key="1">
    <citation type="journal article" date="2015" name="Nature">
        <title>Complex archaea that bridge the gap between prokaryotes and eukaryotes.</title>
        <authorList>
            <person name="Spang A."/>
            <person name="Saw J.H."/>
            <person name="Jorgensen S.L."/>
            <person name="Zaremba-Niedzwiedzka K."/>
            <person name="Martijn J."/>
            <person name="Lind A.E."/>
            <person name="van Eijk R."/>
            <person name="Schleper C."/>
            <person name="Guy L."/>
            <person name="Ettema T.J."/>
        </authorList>
    </citation>
    <scope>NUCLEOTIDE SEQUENCE</scope>
</reference>
<name>A0A0F9H6X8_9ZZZZ</name>
<accession>A0A0F9H6X8</accession>
<organism evidence="1">
    <name type="scientific">marine sediment metagenome</name>
    <dbReference type="NCBI Taxonomy" id="412755"/>
    <lineage>
        <taxon>unclassified sequences</taxon>
        <taxon>metagenomes</taxon>
        <taxon>ecological metagenomes</taxon>
    </lineage>
</organism>
<sequence>MATKLYLRDGAATNDPGETNRSVALPDGADVFQDYGIAVKSLSTTIGTSEVEVTGSSTVNTVETAEFFTSFSSEALLTSITAETWTIAVDVSEGNAAANSLMIPIVYVFREPSTVVGFVIDAHTAIGNEWAAAVAAGRVATFSGAAVTVEAGDYLVLEFWRHTAAQAMAMAYTQTLAYDGTVDVTEDSTTSAASYLETPQNGLFAVRRIFIS</sequence>
<comment type="caution">
    <text evidence="1">The sequence shown here is derived from an EMBL/GenBank/DDBJ whole genome shotgun (WGS) entry which is preliminary data.</text>
</comment>
<dbReference type="AlphaFoldDB" id="A0A0F9H6X8"/>
<evidence type="ECO:0000313" key="1">
    <source>
        <dbReference type="EMBL" id="KKM06780.1"/>
    </source>
</evidence>
<protein>
    <submittedName>
        <fullName evidence="1">Uncharacterized protein</fullName>
    </submittedName>
</protein>
<proteinExistence type="predicted"/>